<evidence type="ECO:0000313" key="2">
    <source>
        <dbReference type="EMBL" id="PON51209.1"/>
    </source>
</evidence>
<feature type="domain" description="F-box associated beta-propeller type 3" evidence="1">
    <location>
        <begin position="12"/>
        <end position="173"/>
    </location>
</feature>
<dbReference type="Pfam" id="PF08268">
    <property type="entry name" value="FBA_3"/>
    <property type="match status" value="1"/>
</dbReference>
<evidence type="ECO:0000259" key="1">
    <source>
        <dbReference type="Pfam" id="PF08268"/>
    </source>
</evidence>
<comment type="caution">
    <text evidence="2">The sequence shown here is derived from an EMBL/GenBank/DDBJ whole genome shotgun (WGS) entry which is preliminary data.</text>
</comment>
<keyword evidence="3" id="KW-1185">Reference proteome</keyword>
<evidence type="ECO:0000313" key="3">
    <source>
        <dbReference type="Proteomes" id="UP000237000"/>
    </source>
</evidence>
<dbReference type="AlphaFoldDB" id="A0A2P5BQX4"/>
<feature type="non-terminal residue" evidence="2">
    <location>
        <position position="234"/>
    </location>
</feature>
<name>A0A2P5BQX4_TREOI</name>
<dbReference type="FunCoup" id="A0A2P5BQX4">
    <property type="interactions" value="14"/>
</dbReference>
<proteinExistence type="predicted"/>
<organism evidence="2 3">
    <name type="scientific">Trema orientale</name>
    <name type="common">Charcoal tree</name>
    <name type="synonym">Celtis orientalis</name>
    <dbReference type="NCBI Taxonomy" id="63057"/>
    <lineage>
        <taxon>Eukaryota</taxon>
        <taxon>Viridiplantae</taxon>
        <taxon>Streptophyta</taxon>
        <taxon>Embryophyta</taxon>
        <taxon>Tracheophyta</taxon>
        <taxon>Spermatophyta</taxon>
        <taxon>Magnoliopsida</taxon>
        <taxon>eudicotyledons</taxon>
        <taxon>Gunneridae</taxon>
        <taxon>Pentapetalae</taxon>
        <taxon>rosids</taxon>
        <taxon>fabids</taxon>
        <taxon>Rosales</taxon>
        <taxon>Cannabaceae</taxon>
        <taxon>Trema</taxon>
    </lineage>
</organism>
<dbReference type="OrthoDB" id="10411255at2759"/>
<reference evidence="3" key="1">
    <citation type="submission" date="2016-06" db="EMBL/GenBank/DDBJ databases">
        <title>Parallel loss of symbiosis genes in relatives of nitrogen-fixing non-legume Parasponia.</title>
        <authorList>
            <person name="Van Velzen R."/>
            <person name="Holmer R."/>
            <person name="Bu F."/>
            <person name="Rutten L."/>
            <person name="Van Zeijl A."/>
            <person name="Liu W."/>
            <person name="Santuari L."/>
            <person name="Cao Q."/>
            <person name="Sharma T."/>
            <person name="Shen D."/>
            <person name="Roswanjaya Y."/>
            <person name="Wardhani T."/>
            <person name="Kalhor M.S."/>
            <person name="Jansen J."/>
            <person name="Van den Hoogen J."/>
            <person name="Gungor B."/>
            <person name="Hartog M."/>
            <person name="Hontelez J."/>
            <person name="Verver J."/>
            <person name="Yang W.-C."/>
            <person name="Schijlen E."/>
            <person name="Repin R."/>
            <person name="Schilthuizen M."/>
            <person name="Schranz E."/>
            <person name="Heidstra R."/>
            <person name="Miyata K."/>
            <person name="Fedorova E."/>
            <person name="Kohlen W."/>
            <person name="Bisseling T."/>
            <person name="Smit S."/>
            <person name="Geurts R."/>
        </authorList>
    </citation>
    <scope>NUCLEOTIDE SEQUENCE [LARGE SCALE GENOMIC DNA]</scope>
    <source>
        <strain evidence="3">cv. RG33-2</strain>
    </source>
</reference>
<accession>A0A2P5BQX4</accession>
<gene>
    <name evidence="2" type="ORF">TorRG33x02_312230</name>
</gene>
<dbReference type="InParanoid" id="A0A2P5BQX4"/>
<sequence>MRKRYNRYYYSNLADVMTLGSPEWRPIRMVPSINYRNQPIFEKGFLYWLSDEQQNTQQLIAFNVDSEVFAIMETPSHVELIVDLGGYMGLVHQSSEGLKVWYGTNHNDQGQIIDWGEHDNIAIVHEGTSINPFELDLLGIWKNSTVLISWMRHPKVFFSYDFVSRSATVVEFPDTDLLEYKSFRGSSFSISEFHRSSCLPKGDDRQDSLKNIEDKKLKFERKLIVLFVALLGRW</sequence>
<dbReference type="InterPro" id="IPR013187">
    <property type="entry name" value="F-box-assoc_dom_typ3"/>
</dbReference>
<protein>
    <recommendedName>
        <fullName evidence="1">F-box associated beta-propeller type 3 domain-containing protein</fullName>
    </recommendedName>
</protein>
<dbReference type="EMBL" id="JXTC01000477">
    <property type="protein sequence ID" value="PON51209.1"/>
    <property type="molecule type" value="Genomic_DNA"/>
</dbReference>
<dbReference type="Proteomes" id="UP000237000">
    <property type="component" value="Unassembled WGS sequence"/>
</dbReference>